<keyword evidence="1" id="KW-0812">Transmembrane</keyword>
<keyword evidence="2" id="KW-0496">Mitochondrion</keyword>
<accession>A0A9F2HGX3</accession>
<feature type="transmembrane region" description="Helical" evidence="1">
    <location>
        <begin position="50"/>
        <end position="66"/>
    </location>
</feature>
<proteinExistence type="predicted"/>
<keyword evidence="1" id="KW-1133">Transmembrane helix</keyword>
<feature type="transmembrane region" description="Helical" evidence="1">
    <location>
        <begin position="212"/>
        <end position="230"/>
    </location>
</feature>
<dbReference type="EMBL" id="OM469014">
    <property type="protein sequence ID" value="WAX01690.1"/>
    <property type="molecule type" value="Genomic_DNA"/>
</dbReference>
<dbReference type="GeneID" id="77659998"/>
<organism evidence="2">
    <name type="scientific">Clavinema parasiluri</name>
    <dbReference type="NCBI Taxonomy" id="332280"/>
    <lineage>
        <taxon>Eukaryota</taxon>
        <taxon>Metazoa</taxon>
        <taxon>Ecdysozoa</taxon>
        <taxon>Nematoda</taxon>
        <taxon>Chromadorea</taxon>
        <taxon>Rhabditida</taxon>
        <taxon>Spirurina</taxon>
        <taxon>Dracunculoidea</taxon>
        <taxon>Philometridae</taxon>
        <taxon>Clavinema</taxon>
    </lineage>
</organism>
<evidence type="ECO:0000313" key="2">
    <source>
        <dbReference type="EMBL" id="WAX01690.1"/>
    </source>
</evidence>
<dbReference type="RefSeq" id="YP_010618312.1">
    <property type="nucleotide sequence ID" value="NC_070136.1"/>
</dbReference>
<gene>
    <name evidence="2" type="primary">atp6</name>
</gene>
<keyword evidence="1" id="KW-0472">Membrane</keyword>
<feature type="transmembrane region" description="Helical" evidence="1">
    <location>
        <begin position="6"/>
        <end position="29"/>
    </location>
</feature>
<sequence length="231" mass="26012">MVVLLLLVFFCFFMVQELGLVVLGLLILLKKFLGLVVGDSCCVSYNAKSLLYVVAVVFCFSFYHFLGYTEEVWCNIIFSGGLVCLSLLSMLILWLMSVRGSWSFFYGIGVSLHGGMSWWGVLSKFYHHVSTPLVMLLRVFMNFLIGQVGKWGIVVGGLGMGWCSYWLISSFFFLYELMVVVLQSFIFVILSYEVLGLMYPSLVVFSSGKVSGDLWVVILCVIFVLGFCFFG</sequence>
<name>A0A9F2HGX3_9BILA</name>
<feature type="transmembrane region" description="Helical" evidence="1">
    <location>
        <begin position="133"/>
        <end position="153"/>
    </location>
</feature>
<reference evidence="2" key="2">
    <citation type="submission" date="2022-01" db="EMBL/GenBank/DDBJ databases">
        <authorList>
            <person name="Peng L.-H."/>
            <person name="Chen R."/>
            <person name="Chen F.-L."/>
            <person name="Li W.-X."/>
            <person name="Li M."/>
            <person name="Zhang D."/>
            <person name="Ivan J."/>
            <person name="Wang G.-T."/>
        </authorList>
    </citation>
    <scope>NUCLEOTIDE SEQUENCE</scope>
</reference>
<geneLocation type="mitochondrion" evidence="2"/>
<dbReference type="AlphaFoldDB" id="A0A9F2HGX3"/>
<reference evidence="2" key="1">
    <citation type="journal article" date="2022" name="Water Biol Secur">
        <title>Evolutionary rates of mitochondrial sequences and gene orders in Spirurina (Nematoda) are episodic but synchronised.</title>
        <authorList>
            <person name="Zou H."/>
            <person name="Lei H.-P."/>
            <person name="Chen R."/>
            <person name="Chen F.-L."/>
            <person name="Li W.-X."/>
            <person name="Li M."/>
            <person name="Zhang D."/>
            <person name="Jakovlic I."/>
            <person name="Wang G.-T."/>
        </authorList>
    </citation>
    <scope>NUCLEOTIDE SEQUENCE</scope>
</reference>
<feature type="transmembrane region" description="Helical" evidence="1">
    <location>
        <begin position="72"/>
        <end position="95"/>
    </location>
</feature>
<feature type="transmembrane region" description="Helical" evidence="1">
    <location>
        <begin position="102"/>
        <end position="121"/>
    </location>
</feature>
<evidence type="ECO:0000256" key="1">
    <source>
        <dbReference type="SAM" id="Phobius"/>
    </source>
</evidence>
<feature type="transmembrane region" description="Helical" evidence="1">
    <location>
        <begin position="165"/>
        <end position="192"/>
    </location>
</feature>
<protein>
    <submittedName>
        <fullName evidence="2">ATP synthase F0 subunit 6</fullName>
    </submittedName>
</protein>